<dbReference type="AlphaFoldDB" id="A0A9W8JUX2"/>
<organism evidence="2 3">
    <name type="scientific">Agrocybe chaxingu</name>
    <dbReference type="NCBI Taxonomy" id="84603"/>
    <lineage>
        <taxon>Eukaryota</taxon>
        <taxon>Fungi</taxon>
        <taxon>Dikarya</taxon>
        <taxon>Basidiomycota</taxon>
        <taxon>Agaricomycotina</taxon>
        <taxon>Agaricomycetes</taxon>
        <taxon>Agaricomycetidae</taxon>
        <taxon>Agaricales</taxon>
        <taxon>Agaricineae</taxon>
        <taxon>Strophariaceae</taxon>
        <taxon>Agrocybe</taxon>
    </lineage>
</organism>
<comment type="caution">
    <text evidence="2">The sequence shown here is derived from an EMBL/GenBank/DDBJ whole genome shotgun (WGS) entry which is preliminary data.</text>
</comment>
<keyword evidence="3" id="KW-1185">Reference proteome</keyword>
<dbReference type="EMBL" id="JANKHO010001209">
    <property type="protein sequence ID" value="KAJ3502942.1"/>
    <property type="molecule type" value="Genomic_DNA"/>
</dbReference>
<gene>
    <name evidence="2" type="ORF">NLJ89_g8661</name>
</gene>
<accession>A0A9W8JUX2</accession>
<name>A0A9W8JUX2_9AGAR</name>
<reference evidence="2" key="1">
    <citation type="submission" date="2022-07" db="EMBL/GenBank/DDBJ databases">
        <title>Genome Sequence of Agrocybe chaxingu.</title>
        <authorList>
            <person name="Buettner E."/>
        </authorList>
    </citation>
    <scope>NUCLEOTIDE SEQUENCE</scope>
    <source>
        <strain evidence="2">MP-N11</strain>
    </source>
</reference>
<dbReference type="Proteomes" id="UP001148786">
    <property type="component" value="Unassembled WGS sequence"/>
</dbReference>
<feature type="compositionally biased region" description="Polar residues" evidence="1">
    <location>
        <begin position="1"/>
        <end position="11"/>
    </location>
</feature>
<dbReference type="OrthoDB" id="10546132at2759"/>
<evidence type="ECO:0000313" key="2">
    <source>
        <dbReference type="EMBL" id="KAJ3502942.1"/>
    </source>
</evidence>
<evidence type="ECO:0000313" key="3">
    <source>
        <dbReference type="Proteomes" id="UP001148786"/>
    </source>
</evidence>
<feature type="region of interest" description="Disordered" evidence="1">
    <location>
        <begin position="1"/>
        <end position="26"/>
    </location>
</feature>
<protein>
    <submittedName>
        <fullName evidence="2">Uncharacterized protein</fullName>
    </submittedName>
</protein>
<sequence length="314" mass="35372">MQRRLLTQNTAKRARHAETGYIGLPDPKKEQVRRIHGLEELTGEDYGFEVRPWDGKTPFPIVDRAGTIIGVAIGHPEDDEWDQLHQHAAECLEQARQCPKAELSEDNMRRGGLDMSMRCLAWGRADTPQELLEHQSDGGFARIPQLTALLPTSGIVYFVWAPALHKHYCEELSKLQAHDPSLRRAFEASVFMAMTYNLGPQTVCFRHLDSGNLAYGWCVITSLEFPPGSTILIPSALIHHSNTPINKGETRYSFTQCASGGLFRWVDHRFTTVEAHRASLSKQELAELDKRNAARWAMGLVKLPRMPWVPGPDV</sequence>
<evidence type="ECO:0000256" key="1">
    <source>
        <dbReference type="SAM" id="MobiDB-lite"/>
    </source>
</evidence>
<proteinExistence type="predicted"/>